<gene>
    <name evidence="1" type="ORF">ENS31_04725</name>
</gene>
<dbReference type="PANTHER" id="PTHR33639">
    <property type="entry name" value="THIOL-DISULFIDE OXIDOREDUCTASE DCC"/>
    <property type="match status" value="1"/>
</dbReference>
<organism evidence="1">
    <name type="scientific">Ignavibacterium album</name>
    <dbReference type="NCBI Taxonomy" id="591197"/>
    <lineage>
        <taxon>Bacteria</taxon>
        <taxon>Pseudomonadati</taxon>
        <taxon>Ignavibacteriota</taxon>
        <taxon>Ignavibacteria</taxon>
        <taxon>Ignavibacteriales</taxon>
        <taxon>Ignavibacteriaceae</taxon>
        <taxon>Ignavibacterium</taxon>
    </lineage>
</organism>
<dbReference type="InterPro" id="IPR052927">
    <property type="entry name" value="DCC_oxidoreductase"/>
</dbReference>
<sequence length="132" mass="15471">MNNKIILFDGVCNFCNYWVNFIIRRDNNDIFNFAALQSKAGQELLKKFKLPTNEFDTFILIEGEVYFTKSDAAIIISQSLKGWPKILSVGKILPKKFRDLLYDIIAKNRYKIFGKKDYCRIPSEEEKAKFLE</sequence>
<dbReference type="AlphaFoldDB" id="A0A7V2ZIY3"/>
<dbReference type="PANTHER" id="PTHR33639:SF2">
    <property type="entry name" value="DUF393 DOMAIN-CONTAINING PROTEIN"/>
    <property type="match status" value="1"/>
</dbReference>
<reference evidence="1" key="1">
    <citation type="journal article" date="2020" name="mSystems">
        <title>Genome- and Community-Level Interaction Insights into Carbon Utilization and Element Cycling Functions of Hydrothermarchaeota in Hydrothermal Sediment.</title>
        <authorList>
            <person name="Zhou Z."/>
            <person name="Liu Y."/>
            <person name="Xu W."/>
            <person name="Pan J."/>
            <person name="Luo Z.H."/>
            <person name="Li M."/>
        </authorList>
    </citation>
    <scope>NUCLEOTIDE SEQUENCE [LARGE SCALE GENOMIC DNA]</scope>
    <source>
        <strain evidence="1">SpSt-479</strain>
    </source>
</reference>
<comment type="caution">
    <text evidence="1">The sequence shown here is derived from an EMBL/GenBank/DDBJ whole genome shotgun (WGS) entry which is preliminary data.</text>
</comment>
<dbReference type="InterPro" id="IPR007263">
    <property type="entry name" value="DCC1-like"/>
</dbReference>
<dbReference type="GO" id="GO:0015035">
    <property type="term" value="F:protein-disulfide reductase activity"/>
    <property type="evidence" value="ECO:0007669"/>
    <property type="project" value="InterPro"/>
</dbReference>
<dbReference type="EMBL" id="DSUJ01000008">
    <property type="protein sequence ID" value="HFI90822.1"/>
    <property type="molecule type" value="Genomic_DNA"/>
</dbReference>
<protein>
    <submittedName>
        <fullName evidence="1">Thiol-disulfide oxidoreductase DCC family protein</fullName>
    </submittedName>
</protein>
<accession>A0A7V2ZIY3</accession>
<name>A0A7V2ZIY3_9BACT</name>
<evidence type="ECO:0000313" key="1">
    <source>
        <dbReference type="EMBL" id="HFI90822.1"/>
    </source>
</evidence>
<proteinExistence type="predicted"/>
<dbReference type="Pfam" id="PF04134">
    <property type="entry name" value="DCC1-like"/>
    <property type="match status" value="1"/>
</dbReference>